<keyword evidence="3 5" id="KW-1133">Transmembrane helix</keyword>
<evidence type="ECO:0000256" key="3">
    <source>
        <dbReference type="ARBA" id="ARBA00022989"/>
    </source>
</evidence>
<proteinExistence type="predicted"/>
<dbReference type="InterPro" id="IPR032808">
    <property type="entry name" value="DoxX"/>
</dbReference>
<evidence type="ECO:0000256" key="5">
    <source>
        <dbReference type="SAM" id="Phobius"/>
    </source>
</evidence>
<feature type="transmembrane region" description="Helical" evidence="5">
    <location>
        <begin position="167"/>
        <end position="188"/>
    </location>
</feature>
<dbReference type="RefSeq" id="WP_192782346.1">
    <property type="nucleotide sequence ID" value="NZ_JADBEG010000001.1"/>
</dbReference>
<dbReference type="GO" id="GO:0043831">
    <property type="term" value="F:thiosulfate dehydrogenase (quinone) activity"/>
    <property type="evidence" value="ECO:0007669"/>
    <property type="project" value="UniProtKB-EC"/>
</dbReference>
<feature type="transmembrane region" description="Helical" evidence="5">
    <location>
        <begin position="39"/>
        <end position="56"/>
    </location>
</feature>
<dbReference type="EC" id="1.8.5.2" evidence="6"/>
<gene>
    <name evidence="6" type="ORF">H4696_003383</name>
</gene>
<keyword evidence="7" id="KW-1185">Reference proteome</keyword>
<organism evidence="6 7">
    <name type="scientific">Amycolatopsis lexingtonensis</name>
    <dbReference type="NCBI Taxonomy" id="218822"/>
    <lineage>
        <taxon>Bacteria</taxon>
        <taxon>Bacillati</taxon>
        <taxon>Actinomycetota</taxon>
        <taxon>Actinomycetes</taxon>
        <taxon>Pseudonocardiales</taxon>
        <taxon>Pseudonocardiaceae</taxon>
        <taxon>Amycolatopsis</taxon>
    </lineage>
</organism>
<feature type="transmembrane region" description="Helical" evidence="5">
    <location>
        <begin position="127"/>
        <end position="147"/>
    </location>
</feature>
<accession>A0ABR9HZE6</accession>
<feature type="transmembrane region" description="Helical" evidence="5">
    <location>
        <begin position="102"/>
        <end position="120"/>
    </location>
</feature>
<dbReference type="Proteomes" id="UP000631670">
    <property type="component" value="Unassembled WGS sequence"/>
</dbReference>
<name>A0ABR9HZE6_9PSEU</name>
<keyword evidence="6" id="KW-0560">Oxidoreductase</keyword>
<reference evidence="6 7" key="1">
    <citation type="submission" date="2020-10" db="EMBL/GenBank/DDBJ databases">
        <title>Sequencing the genomes of 1000 actinobacteria strains.</title>
        <authorList>
            <person name="Klenk H.-P."/>
        </authorList>
    </citation>
    <scope>NUCLEOTIDE SEQUENCE [LARGE SCALE GENOMIC DNA]</scope>
    <source>
        <strain evidence="6 7">DSM 44653</strain>
    </source>
</reference>
<keyword evidence="2 5" id="KW-0812">Transmembrane</keyword>
<dbReference type="Pfam" id="PF07681">
    <property type="entry name" value="DoxX"/>
    <property type="match status" value="1"/>
</dbReference>
<sequence>MSTRPTEKKTTTGQIPVQRATEPAPVPDFVAAPTIAGKSLAVLRVATGFIFLWAFLDKLFGLGYATPSKGAWLNGGSPTKGFLSNVHVGPFESMFHAWAGTWWADWLFMLGLGAIGLAVIAGVGLRLSAAAGALMMLMMWAAEWPLAQSMSTGEATHSTNPLIDYHIVYALILIALAAASAGNTWGLGRRWSALVGDRTWLR</sequence>
<dbReference type="EMBL" id="JADBEG010000001">
    <property type="protein sequence ID" value="MBE1496283.1"/>
    <property type="molecule type" value="Genomic_DNA"/>
</dbReference>
<evidence type="ECO:0000313" key="7">
    <source>
        <dbReference type="Proteomes" id="UP000631670"/>
    </source>
</evidence>
<comment type="caution">
    <text evidence="6">The sequence shown here is derived from an EMBL/GenBank/DDBJ whole genome shotgun (WGS) entry which is preliminary data.</text>
</comment>
<evidence type="ECO:0000256" key="1">
    <source>
        <dbReference type="ARBA" id="ARBA00004141"/>
    </source>
</evidence>
<evidence type="ECO:0000256" key="4">
    <source>
        <dbReference type="ARBA" id="ARBA00023136"/>
    </source>
</evidence>
<keyword evidence="4 5" id="KW-0472">Membrane</keyword>
<evidence type="ECO:0000256" key="2">
    <source>
        <dbReference type="ARBA" id="ARBA00022692"/>
    </source>
</evidence>
<comment type="subcellular location">
    <subcellularLocation>
        <location evidence="1">Membrane</location>
        <topology evidence="1">Multi-pass membrane protein</topology>
    </subcellularLocation>
</comment>
<evidence type="ECO:0000313" key="6">
    <source>
        <dbReference type="EMBL" id="MBE1496283.1"/>
    </source>
</evidence>
<protein>
    <submittedName>
        <fullName evidence="6">Thiosulfate dehydrogenase [quinone] large subunit</fullName>
        <ecNumber evidence="6">1.8.5.2</ecNumber>
    </submittedName>
</protein>